<reference evidence="3" key="1">
    <citation type="submission" date="2016-03" db="EMBL/GenBank/DDBJ databases">
        <authorList>
            <person name="Devillers H."/>
        </authorList>
    </citation>
    <scope>NUCLEOTIDE SEQUENCE [LARGE SCALE GENOMIC DNA]</scope>
</reference>
<accession>A0A1G4M7U6</accession>
<name>A0A1G4M7U6_LACFM</name>
<evidence type="ECO:0000313" key="2">
    <source>
        <dbReference type="EMBL" id="SCV99916.1"/>
    </source>
</evidence>
<dbReference type="Proteomes" id="UP000190831">
    <property type="component" value="Chromosome B"/>
</dbReference>
<evidence type="ECO:0000313" key="3">
    <source>
        <dbReference type="Proteomes" id="UP000190831"/>
    </source>
</evidence>
<proteinExistence type="predicted"/>
<feature type="compositionally biased region" description="Basic and acidic residues" evidence="1">
    <location>
        <begin position="131"/>
        <end position="140"/>
    </location>
</feature>
<feature type="region of interest" description="Disordered" evidence="1">
    <location>
        <begin position="131"/>
        <end position="161"/>
    </location>
</feature>
<sequence length="161" mass="18268">MNRAICRPARDVGRSKLHDSRAHVNCPSCACRDTGCATARTHAAQRRKKRQRTTLRRQLEDTLAGRHWSCHSPRTLHSLARHRPRATVSRDIRVTPISRSFCAFQLFLAVRPDPMLQLQLCISLHTRRAPAEPERWESRGHSPSGAFEHPCGGPTPLEQVE</sequence>
<dbReference type="EMBL" id="LT598489">
    <property type="protein sequence ID" value="SCV99916.1"/>
    <property type="molecule type" value="Genomic_DNA"/>
</dbReference>
<dbReference type="AlphaFoldDB" id="A0A1G4M7U6"/>
<gene>
    <name evidence="2" type="ORF">LAFE_0B05358G</name>
</gene>
<organism evidence="2 3">
    <name type="scientific">Lachancea fermentati</name>
    <name type="common">Zygosaccharomyces fermentati</name>
    <dbReference type="NCBI Taxonomy" id="4955"/>
    <lineage>
        <taxon>Eukaryota</taxon>
        <taxon>Fungi</taxon>
        <taxon>Dikarya</taxon>
        <taxon>Ascomycota</taxon>
        <taxon>Saccharomycotina</taxon>
        <taxon>Saccharomycetes</taxon>
        <taxon>Saccharomycetales</taxon>
        <taxon>Saccharomycetaceae</taxon>
        <taxon>Lachancea</taxon>
    </lineage>
</organism>
<keyword evidence="3" id="KW-1185">Reference proteome</keyword>
<protein>
    <submittedName>
        <fullName evidence="2">LAFE_0B05358g1_1</fullName>
    </submittedName>
</protein>
<evidence type="ECO:0000256" key="1">
    <source>
        <dbReference type="SAM" id="MobiDB-lite"/>
    </source>
</evidence>